<dbReference type="KEGG" id="emc:129325673"/>
<keyword evidence="11" id="KW-0175">Coiled coil</keyword>
<evidence type="ECO:0000256" key="24">
    <source>
        <dbReference type="ARBA" id="ARBA00070630"/>
    </source>
</evidence>
<keyword evidence="12" id="KW-0406">Ion transport</keyword>
<keyword evidence="7 27" id="KW-0812">Transmembrane</keyword>
<dbReference type="Gene3D" id="1.20.5.300">
    <property type="match status" value="1"/>
</dbReference>
<evidence type="ECO:0000256" key="15">
    <source>
        <dbReference type="ARBA" id="ARBA00023273"/>
    </source>
</evidence>
<dbReference type="PROSITE" id="PS00888">
    <property type="entry name" value="CNMP_BINDING_1"/>
    <property type="match status" value="1"/>
</dbReference>
<evidence type="ECO:0000256" key="1">
    <source>
        <dbReference type="ARBA" id="ARBA00000309"/>
    </source>
</evidence>
<dbReference type="Pfam" id="PF00027">
    <property type="entry name" value="cNMP_binding"/>
    <property type="match status" value="1"/>
</dbReference>
<comment type="catalytic activity">
    <reaction evidence="20">
        <text>Li(+)(in) = Li(+)(out)</text>
        <dbReference type="Rhea" id="RHEA:78551"/>
        <dbReference type="ChEBI" id="CHEBI:49713"/>
    </reaction>
</comment>
<sequence>MRNGKERAGSTAPFSTGPTSKGRTRNWEPGGQGDQTRMDASGGLAGFLAAPSGWGGGHPASSRPRFPLGSTPSAAGWLLLCPKRHSGKGPGVKQQILDPAGDCYSSWLNIMIVPVMYNWIILICRSCFPDLQHKYLLLWLSLDYFCDLLYLVDIGVHFHTGFLEQGILIRDRSRISRRYVRSSAFLWDLLSVLPTDLFYLWLGMGRPAVRANRFLRTPRLFEAFDRIETRTAHPNSFRITKLMLYIFITIHWNSCIYFALSSFIGYGADEWVYPNTSLPGFDRLVRQYLYSFYFSTLILTTVGDTPMPHREEEYLFMAADFLLAVMGFATIMGSMTSVISNMNQADAAFYPNYDLVKGYMLTRRVNRRLQHRVVRWYQHLQMNKKMTNELAILQHLPERLRAEVAVSVHLPTLRKVQIFQNCEQSLLEELVLKLRPQVYSPGEYVCKKGDIGREMYFIREGQLAVVADDGVTQYAVLGEGLYFGEISIINIKGNKSGNRRTANIKSIGFSDLFCLSKEDLTEVLAEFPNAKTTLEAKGREILLKMDKLDVNAEAAEIAQQAEEERRTAALEEGLDVLQTKLARILAGLESSAFKMALRLERLEWQMREWGEEETQEPGHGEGTEP</sequence>
<dbReference type="FunFam" id="2.60.120.10:FF:000046">
    <property type="entry name" value="Cyclic nucleotide-gated cation channel alpha-4"/>
    <property type="match status" value="1"/>
</dbReference>
<keyword evidence="16" id="KW-1071">Ligand-gated ion channel</keyword>
<comment type="similarity">
    <text evidence="23">Belongs to the cyclic nucleotide-gated cation channel (TC 1.A.1.5) family. CNGA4 subfamily.</text>
</comment>
<feature type="region of interest" description="Disordered" evidence="26">
    <location>
        <begin position="1"/>
        <end position="38"/>
    </location>
</feature>
<keyword evidence="14" id="KW-0114">cAMP</keyword>
<dbReference type="PROSITE" id="PS50042">
    <property type="entry name" value="CNMP_BINDING_3"/>
    <property type="match status" value="1"/>
</dbReference>
<comment type="catalytic activity">
    <reaction evidence="22">
        <text>Cs(+)(in) = Cs(+)(out)</text>
        <dbReference type="Rhea" id="RHEA:78555"/>
        <dbReference type="ChEBI" id="CHEBI:49547"/>
    </reaction>
</comment>
<comment type="catalytic activity">
    <reaction evidence="18">
        <text>K(+)(in) = K(+)(out)</text>
        <dbReference type="Rhea" id="RHEA:29463"/>
        <dbReference type="ChEBI" id="CHEBI:29103"/>
    </reaction>
</comment>
<keyword evidence="29" id="KW-1185">Reference proteome</keyword>
<dbReference type="InterPro" id="IPR018488">
    <property type="entry name" value="cNMP-bd_CS"/>
</dbReference>
<feature type="transmembrane region" description="Helical" evidence="27">
    <location>
        <begin position="179"/>
        <end position="202"/>
    </location>
</feature>
<evidence type="ECO:0000256" key="22">
    <source>
        <dbReference type="ARBA" id="ARBA00044691"/>
    </source>
</evidence>
<evidence type="ECO:0000256" key="20">
    <source>
        <dbReference type="ARBA" id="ARBA00044635"/>
    </source>
</evidence>
<dbReference type="Pfam" id="PF16526">
    <property type="entry name" value="CLZ"/>
    <property type="match status" value="1"/>
</dbReference>
<dbReference type="InterPro" id="IPR050866">
    <property type="entry name" value="CNG_cation_channel"/>
</dbReference>
<dbReference type="PANTHER" id="PTHR45638">
    <property type="entry name" value="CYCLIC NUCLEOTIDE-GATED CATION CHANNEL SUBUNIT A"/>
    <property type="match status" value="1"/>
</dbReference>
<dbReference type="FunFam" id="1.10.287.70:FF:000103">
    <property type="entry name" value="Cyclic nucleotide-gated cation channel alpha-4"/>
    <property type="match status" value="1"/>
</dbReference>
<feature type="transmembrane region" description="Helical" evidence="27">
    <location>
        <begin position="136"/>
        <end position="159"/>
    </location>
</feature>
<keyword evidence="17" id="KW-0407">Ion channel</keyword>
<evidence type="ECO:0000256" key="4">
    <source>
        <dbReference type="ARBA" id="ARBA00022475"/>
    </source>
</evidence>
<comment type="catalytic activity">
    <reaction evidence="1">
        <text>NH4(+)(in) = NH4(+)(out)</text>
        <dbReference type="Rhea" id="RHEA:28747"/>
        <dbReference type="ChEBI" id="CHEBI:28938"/>
    </reaction>
</comment>
<dbReference type="GO" id="GO:0060170">
    <property type="term" value="C:ciliary membrane"/>
    <property type="evidence" value="ECO:0007669"/>
    <property type="project" value="UniProtKB-SubCell"/>
</dbReference>
<evidence type="ECO:0000256" key="23">
    <source>
        <dbReference type="ARBA" id="ARBA00061576"/>
    </source>
</evidence>
<evidence type="ECO:0000313" key="30">
    <source>
        <dbReference type="RefSeq" id="XP_054829472.1"/>
    </source>
</evidence>
<evidence type="ECO:0000256" key="5">
    <source>
        <dbReference type="ARBA" id="ARBA00022566"/>
    </source>
</evidence>
<gene>
    <name evidence="30" type="primary">CNGA4</name>
</gene>
<dbReference type="Proteomes" id="UP001190640">
    <property type="component" value="Chromosome 3"/>
</dbReference>
<dbReference type="InterPro" id="IPR000595">
    <property type="entry name" value="cNMP-bd_dom"/>
</dbReference>
<dbReference type="SUPFAM" id="SSF51206">
    <property type="entry name" value="cAMP-binding domain-like"/>
    <property type="match status" value="1"/>
</dbReference>
<dbReference type="AlphaFoldDB" id="A0AA97KU18"/>
<dbReference type="SMART" id="SM00100">
    <property type="entry name" value="cNMP"/>
    <property type="match status" value="1"/>
</dbReference>
<proteinExistence type="inferred from homology"/>
<dbReference type="RefSeq" id="XP_054829472.1">
    <property type="nucleotide sequence ID" value="XM_054973497.1"/>
</dbReference>
<accession>A0AA97KU18</accession>
<keyword evidence="15" id="KW-0966">Cell projection</keyword>
<evidence type="ECO:0000256" key="27">
    <source>
        <dbReference type="SAM" id="Phobius"/>
    </source>
</evidence>
<dbReference type="GO" id="GO:0005223">
    <property type="term" value="F:intracellularly cGMP-activated cation channel activity"/>
    <property type="evidence" value="ECO:0007669"/>
    <property type="project" value="TreeGrafter"/>
</dbReference>
<evidence type="ECO:0000313" key="29">
    <source>
        <dbReference type="Proteomes" id="UP001190640"/>
    </source>
</evidence>
<evidence type="ECO:0000256" key="19">
    <source>
        <dbReference type="ARBA" id="ARBA00036239"/>
    </source>
</evidence>
<evidence type="ECO:0000256" key="9">
    <source>
        <dbReference type="ARBA" id="ARBA00022741"/>
    </source>
</evidence>
<dbReference type="InterPro" id="IPR014710">
    <property type="entry name" value="RmlC-like_jellyroll"/>
</dbReference>
<evidence type="ECO:0000256" key="7">
    <source>
        <dbReference type="ARBA" id="ARBA00022692"/>
    </source>
</evidence>
<evidence type="ECO:0000256" key="6">
    <source>
        <dbReference type="ARBA" id="ARBA00022606"/>
    </source>
</evidence>
<feature type="transmembrane region" description="Helical" evidence="27">
    <location>
        <begin position="242"/>
        <end position="268"/>
    </location>
</feature>
<dbReference type="GO" id="GO:0030553">
    <property type="term" value="F:cGMP binding"/>
    <property type="evidence" value="ECO:0007669"/>
    <property type="project" value="TreeGrafter"/>
</dbReference>
<feature type="transmembrane region" description="Helical" evidence="27">
    <location>
        <begin position="314"/>
        <end position="335"/>
    </location>
</feature>
<evidence type="ECO:0000256" key="11">
    <source>
        <dbReference type="ARBA" id="ARBA00023054"/>
    </source>
</evidence>
<keyword evidence="10 27" id="KW-1133">Transmembrane helix</keyword>
<keyword evidence="3" id="KW-0813">Transport</keyword>
<dbReference type="GO" id="GO:0005222">
    <property type="term" value="F:intracellularly cAMP-activated cation channel activity"/>
    <property type="evidence" value="ECO:0007669"/>
    <property type="project" value="TreeGrafter"/>
</dbReference>
<evidence type="ECO:0000256" key="18">
    <source>
        <dbReference type="ARBA" id="ARBA00034430"/>
    </source>
</evidence>
<comment type="subcellular location">
    <subcellularLocation>
        <location evidence="2">Cell projection</location>
        <location evidence="2">Cilium membrane</location>
        <topology evidence="2">Multi-pass membrane protein</topology>
    </subcellularLocation>
</comment>
<reference evidence="30" key="1">
    <citation type="submission" date="2025-08" db="UniProtKB">
        <authorList>
            <consortium name="RefSeq"/>
        </authorList>
    </citation>
    <scope>IDENTIFICATION</scope>
    <source>
        <tissue evidence="30">Blood</tissue>
    </source>
</reference>
<comment type="catalytic activity">
    <reaction evidence="21">
        <text>Rb(+)(in) = Rb(+)(out)</text>
        <dbReference type="Rhea" id="RHEA:78547"/>
        <dbReference type="ChEBI" id="CHEBI:49847"/>
    </reaction>
</comment>
<name>A0AA97KU18_EUBMA</name>
<evidence type="ECO:0000256" key="13">
    <source>
        <dbReference type="ARBA" id="ARBA00023136"/>
    </source>
</evidence>
<evidence type="ECO:0000256" key="14">
    <source>
        <dbReference type="ARBA" id="ARBA00023149"/>
    </source>
</evidence>
<feature type="transmembrane region" description="Helical" evidence="27">
    <location>
        <begin position="288"/>
        <end position="307"/>
    </location>
</feature>
<keyword evidence="6" id="KW-0716">Sensory transduction</keyword>
<dbReference type="GO" id="GO:0007608">
    <property type="term" value="P:sensory perception of smell"/>
    <property type="evidence" value="ECO:0007669"/>
    <property type="project" value="UniProtKB-KW"/>
</dbReference>
<dbReference type="Pfam" id="PF00520">
    <property type="entry name" value="Ion_trans"/>
    <property type="match status" value="1"/>
</dbReference>
<evidence type="ECO:0000256" key="12">
    <source>
        <dbReference type="ARBA" id="ARBA00023065"/>
    </source>
</evidence>
<comment type="catalytic activity">
    <reaction evidence="19">
        <text>Na(+)(in) = Na(+)(out)</text>
        <dbReference type="Rhea" id="RHEA:34963"/>
        <dbReference type="ChEBI" id="CHEBI:29101"/>
    </reaction>
</comment>
<evidence type="ECO:0000256" key="21">
    <source>
        <dbReference type="ARBA" id="ARBA00044657"/>
    </source>
</evidence>
<dbReference type="PANTHER" id="PTHR45638:SF2">
    <property type="entry name" value="CYCLIC NUCLEOTIDE-GATED CATION CHANNEL ALPHA-4"/>
    <property type="match status" value="1"/>
</dbReference>
<dbReference type="FunFam" id="1.10.287.630:FF:000005">
    <property type="entry name" value="cyclic nucleotide-gated cation channel alpha-4"/>
    <property type="match status" value="1"/>
</dbReference>
<dbReference type="Gene3D" id="2.60.120.10">
    <property type="entry name" value="Jelly Rolls"/>
    <property type="match status" value="1"/>
</dbReference>
<dbReference type="InterPro" id="IPR018490">
    <property type="entry name" value="cNMP-bd_dom_sf"/>
</dbReference>
<keyword evidence="4" id="KW-1003">Cell membrane</keyword>
<dbReference type="GO" id="GO:0044877">
    <property type="term" value="F:protein-containing complex binding"/>
    <property type="evidence" value="ECO:0007669"/>
    <property type="project" value="TreeGrafter"/>
</dbReference>
<protein>
    <recommendedName>
        <fullName evidence="24">Cyclic nucleotide-gated channel alpha-4</fullName>
    </recommendedName>
    <alternativeName>
        <fullName evidence="25">Olfactory cyclic nucleotide-gated channel subunit 2</fullName>
    </alternativeName>
</protein>
<dbReference type="GeneID" id="129325673"/>
<feature type="transmembrane region" description="Helical" evidence="27">
    <location>
        <begin position="104"/>
        <end position="124"/>
    </location>
</feature>
<dbReference type="InterPro" id="IPR032406">
    <property type="entry name" value="CLZ_dom"/>
</dbReference>
<keyword evidence="8" id="KW-0552">Olfaction</keyword>
<dbReference type="SUPFAM" id="SSF81324">
    <property type="entry name" value="Voltage-gated potassium channels"/>
    <property type="match status" value="1"/>
</dbReference>
<dbReference type="GO" id="GO:0017071">
    <property type="term" value="C:intracellular cyclic nucleotide activated cation channel complex"/>
    <property type="evidence" value="ECO:0007669"/>
    <property type="project" value="TreeGrafter"/>
</dbReference>
<evidence type="ECO:0000256" key="17">
    <source>
        <dbReference type="ARBA" id="ARBA00023303"/>
    </source>
</evidence>
<evidence type="ECO:0000256" key="26">
    <source>
        <dbReference type="SAM" id="MobiDB-lite"/>
    </source>
</evidence>
<dbReference type="CDD" id="cd00038">
    <property type="entry name" value="CAP_ED"/>
    <property type="match status" value="1"/>
</dbReference>
<dbReference type="Gene3D" id="1.10.287.630">
    <property type="entry name" value="Helix hairpin bin"/>
    <property type="match status" value="1"/>
</dbReference>
<evidence type="ECO:0000256" key="3">
    <source>
        <dbReference type="ARBA" id="ARBA00022448"/>
    </source>
</evidence>
<feature type="compositionally biased region" description="Polar residues" evidence="26">
    <location>
        <begin position="12"/>
        <end position="21"/>
    </location>
</feature>
<keyword evidence="5" id="KW-0116">cAMP-binding</keyword>
<evidence type="ECO:0000256" key="8">
    <source>
        <dbReference type="ARBA" id="ARBA00022725"/>
    </source>
</evidence>
<dbReference type="InterPro" id="IPR005821">
    <property type="entry name" value="Ion_trans_dom"/>
</dbReference>
<feature type="domain" description="Cyclic nucleotide-binding" evidence="28">
    <location>
        <begin position="418"/>
        <end position="524"/>
    </location>
</feature>
<dbReference type="PROSITE" id="PS00889">
    <property type="entry name" value="CNMP_BINDING_2"/>
    <property type="match status" value="1"/>
</dbReference>
<organism evidence="29 30">
    <name type="scientific">Eublepharis macularius</name>
    <name type="common">Leopard gecko</name>
    <name type="synonym">Cyrtodactylus macularius</name>
    <dbReference type="NCBI Taxonomy" id="481883"/>
    <lineage>
        <taxon>Eukaryota</taxon>
        <taxon>Metazoa</taxon>
        <taxon>Chordata</taxon>
        <taxon>Craniata</taxon>
        <taxon>Vertebrata</taxon>
        <taxon>Euteleostomi</taxon>
        <taxon>Lepidosauria</taxon>
        <taxon>Squamata</taxon>
        <taxon>Bifurcata</taxon>
        <taxon>Gekkota</taxon>
        <taxon>Eublepharidae</taxon>
        <taxon>Eublepharinae</taxon>
        <taxon>Eublepharis</taxon>
    </lineage>
</organism>
<evidence type="ECO:0000256" key="16">
    <source>
        <dbReference type="ARBA" id="ARBA00023286"/>
    </source>
</evidence>
<keyword evidence="9" id="KW-0547">Nucleotide-binding</keyword>
<dbReference type="Gene3D" id="1.10.287.70">
    <property type="match status" value="1"/>
</dbReference>
<evidence type="ECO:0000259" key="28">
    <source>
        <dbReference type="PROSITE" id="PS50042"/>
    </source>
</evidence>
<dbReference type="GO" id="GO:0030552">
    <property type="term" value="F:cAMP binding"/>
    <property type="evidence" value="ECO:0007669"/>
    <property type="project" value="UniProtKB-KW"/>
</dbReference>
<keyword evidence="13 27" id="KW-0472">Membrane</keyword>
<evidence type="ECO:0000256" key="25">
    <source>
        <dbReference type="ARBA" id="ARBA00083922"/>
    </source>
</evidence>
<evidence type="ECO:0000256" key="2">
    <source>
        <dbReference type="ARBA" id="ARBA00004272"/>
    </source>
</evidence>
<evidence type="ECO:0000256" key="10">
    <source>
        <dbReference type="ARBA" id="ARBA00022989"/>
    </source>
</evidence>
<dbReference type="CTD" id="1262"/>